<reference evidence="3 4" key="1">
    <citation type="journal article" date="2016" name="Mol. Biol. Evol.">
        <title>Comparative Genomics of Early-Diverging Mushroom-Forming Fungi Provides Insights into the Origins of Lignocellulose Decay Capabilities.</title>
        <authorList>
            <person name="Nagy L.G."/>
            <person name="Riley R."/>
            <person name="Tritt A."/>
            <person name="Adam C."/>
            <person name="Daum C."/>
            <person name="Floudas D."/>
            <person name="Sun H."/>
            <person name="Yadav J.S."/>
            <person name="Pangilinan J."/>
            <person name="Larsson K.H."/>
            <person name="Matsuura K."/>
            <person name="Barry K."/>
            <person name="Labutti K."/>
            <person name="Kuo R."/>
            <person name="Ohm R.A."/>
            <person name="Bhattacharya S.S."/>
            <person name="Shirouzu T."/>
            <person name="Yoshinaga Y."/>
            <person name="Martin F.M."/>
            <person name="Grigoriev I.V."/>
            <person name="Hibbett D.S."/>
        </authorList>
    </citation>
    <scope>NUCLEOTIDE SEQUENCE [LARGE SCALE GENOMIC DNA]</scope>
    <source>
        <strain evidence="3 4">HHB12029</strain>
    </source>
</reference>
<dbReference type="PANTHER" id="PTHR11695">
    <property type="entry name" value="ALCOHOL DEHYDROGENASE RELATED"/>
    <property type="match status" value="1"/>
</dbReference>
<feature type="compositionally biased region" description="Polar residues" evidence="1">
    <location>
        <begin position="734"/>
        <end position="744"/>
    </location>
</feature>
<accession>A0A165QM53</accession>
<dbReference type="InterPro" id="IPR013154">
    <property type="entry name" value="ADH-like_N"/>
</dbReference>
<dbReference type="Gene3D" id="3.90.180.10">
    <property type="entry name" value="Medium-chain alcohol dehydrogenases, catalytic domain"/>
    <property type="match status" value="1"/>
</dbReference>
<gene>
    <name evidence="3" type="ORF">EXIGLDRAFT_4064</name>
</gene>
<feature type="region of interest" description="Disordered" evidence="1">
    <location>
        <begin position="523"/>
        <end position="542"/>
    </location>
</feature>
<feature type="compositionally biased region" description="Polar residues" evidence="1">
    <location>
        <begin position="264"/>
        <end position="273"/>
    </location>
</feature>
<feature type="compositionally biased region" description="Low complexity" evidence="1">
    <location>
        <begin position="753"/>
        <end position="774"/>
    </location>
</feature>
<dbReference type="Pfam" id="PF08240">
    <property type="entry name" value="ADH_N"/>
    <property type="match status" value="1"/>
</dbReference>
<name>A0A165QM53_EXIGL</name>
<feature type="compositionally biased region" description="Polar residues" evidence="1">
    <location>
        <begin position="176"/>
        <end position="192"/>
    </location>
</feature>
<feature type="domain" description="Alcohol dehydrogenase-like N-terminal" evidence="2">
    <location>
        <begin position="434"/>
        <end position="521"/>
    </location>
</feature>
<dbReference type="InterPro" id="IPR036291">
    <property type="entry name" value="NAD(P)-bd_dom_sf"/>
</dbReference>
<feature type="compositionally biased region" description="Low complexity" evidence="1">
    <location>
        <begin position="19"/>
        <end position="34"/>
    </location>
</feature>
<dbReference type="SUPFAM" id="SSF50129">
    <property type="entry name" value="GroES-like"/>
    <property type="match status" value="1"/>
</dbReference>
<proteinExistence type="predicted"/>
<organism evidence="3 4">
    <name type="scientific">Exidia glandulosa HHB12029</name>
    <dbReference type="NCBI Taxonomy" id="1314781"/>
    <lineage>
        <taxon>Eukaryota</taxon>
        <taxon>Fungi</taxon>
        <taxon>Dikarya</taxon>
        <taxon>Basidiomycota</taxon>
        <taxon>Agaricomycotina</taxon>
        <taxon>Agaricomycetes</taxon>
        <taxon>Auriculariales</taxon>
        <taxon>Exidiaceae</taxon>
        <taxon>Exidia</taxon>
    </lineage>
</organism>
<dbReference type="EMBL" id="KV425882">
    <property type="protein sequence ID" value="KZW03812.1"/>
    <property type="molecule type" value="Genomic_DNA"/>
</dbReference>
<dbReference type="InParanoid" id="A0A165QM53"/>
<evidence type="ECO:0000313" key="4">
    <source>
        <dbReference type="Proteomes" id="UP000077266"/>
    </source>
</evidence>
<dbReference type="InterPro" id="IPR011032">
    <property type="entry name" value="GroES-like_sf"/>
</dbReference>
<dbReference type="Gene3D" id="3.40.50.720">
    <property type="entry name" value="NAD(P)-binding Rossmann-like Domain"/>
    <property type="match status" value="1"/>
</dbReference>
<protein>
    <recommendedName>
        <fullName evidence="2">Alcohol dehydrogenase-like N-terminal domain-containing protein</fullName>
    </recommendedName>
</protein>
<evidence type="ECO:0000313" key="3">
    <source>
        <dbReference type="EMBL" id="KZW03812.1"/>
    </source>
</evidence>
<evidence type="ECO:0000259" key="2">
    <source>
        <dbReference type="Pfam" id="PF08240"/>
    </source>
</evidence>
<sequence length="917" mass="97204">MAGPTLLQTLLNRPTKTYSQARRSASASEATARAASDKRHPGPGSDRYGLEVQALPPLAYRPPSPRRSPNASLPRSSPSPAATKPSLALAPPVSVSAAEKTLDDDDDKFYTPRSTPTPSPDSTVRRMPHAVQPVAPTLPAEPVSGPSKRAHSTASASTSSSARHSSLRSDDAFSDYSWSRPLSSATSQSTHAQPDAPKTPPPIVDAHVFPTAAKRAEARAQQQQPAWARDVRWLVPPGAAGPAPAHPRASAMRAPPKRQRQRTMPRSPRSTVRMSALVEDDEEESVDTHGDGTGVRRSRSMSSPEIRIASSTTSSSMRTVDLLSTPATSAGGTAYSGYTSLVLPLAAYTPAKNPAQSLVSNKVDLPRSGIAQTTMSTISITQNGASLSRNKRLSLHGLFGSTMSLPSTPDHLRASIPSPLGFTSRLPPPSRFGSAQVLLQVWAVACDRLDALIITERASKPDGSGYGFIPGRAFVGRVVESGADVSNIARGDWVYGCLDVKKCGALSEFIAVDRRRVHHIPQILQPPTQPRTRRGKTTPGSPPPLTLEQIAFLALAGVPAHRAVRGLAPVIAAAEYEREPDGTKRPVRALVLQAHDGVGFLAMQELVHQKVHVIAQVPHPRGDEPDDAYDHVSVATAGGASHVLVGDPDDVLEELREMLATGLTWNDDGPALGEFDCVVDTVGGKGIWESAVNIMREGGQFVTTVGDARDGGESSFTAGAHFKHNIRALQRAFTQTTTSPSVTPRSGARTPVSSRSGASSRRNSSSARNTPSPTFTNMIQPESPGMLDIPETLKARKPKKVKKRLGYLFVSPAAVADAEGEDVRDTLGEVARLSQSGVLRPSTIAGWLPPGAKSRQSSLIDDTGVGLPRAVIRGAKAGAFKIVPFERTPDALRLTFGDDAAPVDLDAGGIVVVRVMD</sequence>
<dbReference type="SUPFAM" id="SSF51735">
    <property type="entry name" value="NAD(P)-binding Rossmann-fold domains"/>
    <property type="match status" value="1"/>
</dbReference>
<feature type="region of interest" description="Disordered" evidence="1">
    <location>
        <begin position="734"/>
        <end position="793"/>
    </location>
</feature>
<feature type="compositionally biased region" description="Low complexity" evidence="1">
    <location>
        <begin position="111"/>
        <end position="122"/>
    </location>
</feature>
<feature type="compositionally biased region" description="Polar residues" evidence="1">
    <location>
        <begin position="1"/>
        <end position="18"/>
    </location>
</feature>
<feature type="compositionally biased region" description="Low complexity" evidence="1">
    <location>
        <begin position="152"/>
        <end position="164"/>
    </location>
</feature>
<dbReference type="AlphaFoldDB" id="A0A165QM53"/>
<dbReference type="OrthoDB" id="201656at2759"/>
<keyword evidence="4" id="KW-1185">Reference proteome</keyword>
<feature type="compositionally biased region" description="Low complexity" evidence="1">
    <location>
        <begin position="67"/>
        <end position="82"/>
    </location>
</feature>
<feature type="compositionally biased region" description="Low complexity" evidence="1">
    <location>
        <begin position="219"/>
        <end position="228"/>
    </location>
</feature>
<dbReference type="PANTHER" id="PTHR11695:SF294">
    <property type="entry name" value="RETICULON-4-INTERACTING PROTEIN 1, MITOCHONDRIAL"/>
    <property type="match status" value="1"/>
</dbReference>
<dbReference type="Proteomes" id="UP000077266">
    <property type="component" value="Unassembled WGS sequence"/>
</dbReference>
<dbReference type="STRING" id="1314781.A0A165QM53"/>
<evidence type="ECO:0000256" key="1">
    <source>
        <dbReference type="SAM" id="MobiDB-lite"/>
    </source>
</evidence>
<feature type="region of interest" description="Disordered" evidence="1">
    <location>
        <begin position="1"/>
        <end position="313"/>
    </location>
</feature>
<feature type="compositionally biased region" description="Low complexity" evidence="1">
    <location>
        <begin position="236"/>
        <end position="249"/>
    </location>
</feature>
<dbReference type="InterPro" id="IPR050700">
    <property type="entry name" value="YIM1/Zinc_Alcohol_DH_Fams"/>
</dbReference>
<dbReference type="GO" id="GO:0005739">
    <property type="term" value="C:mitochondrion"/>
    <property type="evidence" value="ECO:0007669"/>
    <property type="project" value="TreeGrafter"/>
</dbReference>